<dbReference type="GO" id="GO:0000149">
    <property type="term" value="F:SNARE binding"/>
    <property type="evidence" value="ECO:0007669"/>
    <property type="project" value="TreeGrafter"/>
</dbReference>
<name>A0A6I9WGI6_9HYME</name>
<dbReference type="InterPro" id="IPR029145">
    <property type="entry name" value="NBAS_N"/>
</dbReference>
<dbReference type="GO" id="GO:0006890">
    <property type="term" value="P:retrograde vesicle-mediated transport, Golgi to endoplasmic reticulum"/>
    <property type="evidence" value="ECO:0007669"/>
    <property type="project" value="TreeGrafter"/>
</dbReference>
<evidence type="ECO:0000256" key="1">
    <source>
        <dbReference type="SAM" id="MobiDB-lite"/>
    </source>
</evidence>
<dbReference type="InterPro" id="IPR036322">
    <property type="entry name" value="WD40_repeat_dom_sf"/>
</dbReference>
<dbReference type="PANTHER" id="PTHR15922">
    <property type="entry name" value="NEUROBLASTOMA-AMPLIFIED SEQUENCE"/>
    <property type="match status" value="1"/>
</dbReference>
<dbReference type="GeneID" id="105428026"/>
<dbReference type="RefSeq" id="XP_011638373.1">
    <property type="nucleotide sequence ID" value="XM_011640071.1"/>
</dbReference>
<proteinExistence type="predicted"/>
<dbReference type="Pfam" id="PF15492">
    <property type="entry name" value="Nbas_N"/>
    <property type="match status" value="1"/>
</dbReference>
<reference evidence="4" key="1">
    <citation type="submission" date="2025-08" db="UniProtKB">
        <authorList>
            <consortium name="RefSeq"/>
        </authorList>
    </citation>
    <scope>IDENTIFICATION</scope>
</reference>
<dbReference type="KEGG" id="pbar:105428026"/>
<protein>
    <submittedName>
        <fullName evidence="4">Neuroblastoma-amplified sequence-like</fullName>
    </submittedName>
</protein>
<dbReference type="PANTHER" id="PTHR15922:SF2">
    <property type="entry name" value="NBAS SUBUNIT OF NRZ TETHERING COMPLEX"/>
    <property type="match status" value="1"/>
</dbReference>
<feature type="compositionally biased region" description="Basic and acidic residues" evidence="1">
    <location>
        <begin position="449"/>
        <end position="458"/>
    </location>
</feature>
<evidence type="ECO:0000313" key="4">
    <source>
        <dbReference type="RefSeq" id="XP_011638373.1"/>
    </source>
</evidence>
<dbReference type="InterPro" id="IPR001680">
    <property type="entry name" value="WD40_rpt"/>
</dbReference>
<dbReference type="InterPro" id="IPR015943">
    <property type="entry name" value="WD40/YVTN_repeat-like_dom_sf"/>
</dbReference>
<organism evidence="3 4">
    <name type="scientific">Pogonomyrmex barbatus</name>
    <name type="common">red harvester ant</name>
    <dbReference type="NCBI Taxonomy" id="144034"/>
    <lineage>
        <taxon>Eukaryota</taxon>
        <taxon>Metazoa</taxon>
        <taxon>Ecdysozoa</taxon>
        <taxon>Arthropoda</taxon>
        <taxon>Hexapoda</taxon>
        <taxon>Insecta</taxon>
        <taxon>Pterygota</taxon>
        <taxon>Neoptera</taxon>
        <taxon>Endopterygota</taxon>
        <taxon>Hymenoptera</taxon>
        <taxon>Apocrita</taxon>
        <taxon>Aculeata</taxon>
        <taxon>Formicoidea</taxon>
        <taxon>Formicidae</taxon>
        <taxon>Myrmicinae</taxon>
        <taxon>Pogonomyrmex</taxon>
    </lineage>
</organism>
<keyword evidence="3" id="KW-1185">Reference proteome</keyword>
<dbReference type="OrthoDB" id="19988at2759"/>
<sequence length="1943" mass="224614">MCRIIHIRVCGDKMSNVNETSNEPILYELLEYFVRKQEPELIKCKNDAVILPTTGTIKNALRYLNNRYSVPASISQQVSLTLPWKFAVGDHGRVLAILQENIIEIRKAKDEYSSIVGKASAPKDAFPQWRKLAWSPDGMILVLASSSGYTSFYSALGNNIFNISPKTISQNPHILEVGDAIASMLFLKPRTTNEKWAYEFILISYSGLLRSYHISTSGFSANYDFSFGNFYKNGINVVAYDQNRNLFYVAGNMITKKLTSTASESGLTSWRLLDDDPYCTLSFSSEYSAVSNSRFSIWNLIPSFTFQSESIIFSIKISPNGQFLVCLHTDGSVSLWGLPNLILQKKWKLCEQPEYNIPNPLGITKSKKFPSGFTEFHPIDIGWWSDQAIIIARYSGSTSVCSTWNLKNLLGISPEFLAGQPQICELGLEKGFLCLDCEIFIISKKRNREPNDGHDHLSEASSESERDDDELEPVTLLNYTTNLVQSTLYSITDIERFQPKRKKSKVLHRTYRILGLKSTTPEELYSRKIDIEEYEEALALANTYNLDTDLVYQTQWRKSELSLNAIEEHLSKISKRSWVLNECVVRVPDTMEAAREILNFGLRGANLETLIAIDICDNDKFVSPDTDNDWQALDEITVSLKQVQKTNEMLEKIDIKNLSEAQKDLIKYRRKLLSHLDKLLTYEIILESPLKYNKDFYEEFRRLSAIENAIRFAKDGDCRAVEIMFTYYGESLLPHWLAIISFFPETLKPSDYQKLLPECDSEGQLFLLDQRELRQKDWSEKHEFNEIISLNSDDRSEILYELEPSLLIYRNTKLTPNLLQKWYKTRAYEIEKNSSLVDNALQLVKIGKSYNINGMEDLLLDLETLDDLVYKVNLEDMSLDKLEKLTNVEKIKLLMSTSTETNFVENIKNLLLPFIKRRHQYMGDLQRCLLSDYLVCLSKDDLTFPVKFFKSVKQTQDSEIIEMIDDMASLALDCVYACDDLDMYEKAKNILDSILKDYNGKSSIYSLLEQCEGELDCIRLLNKYGVKTTLKFIQQNKNDLDIAKSLLVQMAKSLNKSLLPPDEREWAQLLNDMLDIHGLIFPCIAVETCFEICVSARLLSRTKCTIRNCATLIETKKNEKSLVKVSYETAIELILEASKEYFNGSRTLTDPHMELAKTCLDLIEDDNIKIKEEYDLIKSLQILNEFNVDILPLQVRLTADKLTLIEHCLNNQRDAYKNRQRLLTLATYLRIEGKNSRFREGKISELIAKKALEIEDYTTCATICMQLAQNNYLSAWEICLNLGCCDNYQDLKIRQKCLWFAINNGSNDILGNALEHVHLLEIQMLHKNLEMWMPSAEFESLKDEESDISEDDFTDAMTTPQVEVKEFVPKMLKTSTGIVKSSANIMKESTFSLIRNISNTTFWKSRLNINFKNELETDIQHESDMENKKEDTNLQSFPCYYESLHKLCRISVNETKYDKCFMTDIENTKLKCCRALLRITMLSESACYGLEISDINHLLLECTKYTLPDDWLLGMAYLLSLNKDRILDAQDIFMDLPQIELYIQTALYYYSLELYKKSYSDCGKLYLYNPFDLIKTMIIAAQSSEECDIIKALKYWQNYLIGGAQIISIKQIKIKDINMLEPEQNSIQIHFEETVKTLESVNKKRKSTESIDVDNIPSSNSKTDEDLEHTVISDNIDAMEWTDDWGDFSDDNMEANNDKKNKIKLEGISQEEIISPLDRTIAECITEEDRFKLFQKQFNQIDNLEQYQEVKKMISQWPKFNMSDHITVENHPVLKMMKVIVTLIKTNTTDFEKRILQEHEELIGLLTSEEILKQFLERERDHINFLQRLHIRLCTQDVSMHEEAVDLIRQQQAIVLPPLVLEKLFLNNLTISFIPDHVVYNQIIEHVFINESLTDIEENAKILIHELKKRKYILEALLIIKLMKKIPSALCTFDTCFELLMQE</sequence>
<gene>
    <name evidence="4" type="primary">LOC105428026</name>
</gene>
<feature type="domain" description="Neuroblastoma-amplified sequence N-terminal" evidence="2">
    <location>
        <begin position="84"/>
        <end position="358"/>
    </location>
</feature>
<evidence type="ECO:0000313" key="3">
    <source>
        <dbReference type="Proteomes" id="UP000504615"/>
    </source>
</evidence>
<dbReference type="SUPFAM" id="SSF50978">
    <property type="entry name" value="WD40 repeat-like"/>
    <property type="match status" value="1"/>
</dbReference>
<accession>A0A6I9WGI6</accession>
<dbReference type="GO" id="GO:0070939">
    <property type="term" value="C:Dsl1/NZR complex"/>
    <property type="evidence" value="ECO:0007669"/>
    <property type="project" value="TreeGrafter"/>
</dbReference>
<dbReference type="Gene3D" id="2.130.10.10">
    <property type="entry name" value="YVTN repeat-like/Quinoprotein amine dehydrogenase"/>
    <property type="match status" value="1"/>
</dbReference>
<dbReference type="Proteomes" id="UP000504615">
    <property type="component" value="Unplaced"/>
</dbReference>
<evidence type="ECO:0000259" key="2">
    <source>
        <dbReference type="Pfam" id="PF15492"/>
    </source>
</evidence>
<feature type="region of interest" description="Disordered" evidence="1">
    <location>
        <begin position="449"/>
        <end position="469"/>
    </location>
</feature>
<dbReference type="SMART" id="SM00320">
    <property type="entry name" value="WD40"/>
    <property type="match status" value="2"/>
</dbReference>